<reference evidence="3" key="1">
    <citation type="journal article" date="2019" name="Int. J. Syst. Evol. Microbiol.">
        <title>The Global Catalogue of Microorganisms (GCM) 10K type strain sequencing project: providing services to taxonomists for standard genome sequencing and annotation.</title>
        <authorList>
            <consortium name="The Broad Institute Genomics Platform"/>
            <consortium name="The Broad Institute Genome Sequencing Center for Infectious Disease"/>
            <person name="Wu L."/>
            <person name="Ma J."/>
        </authorList>
    </citation>
    <scope>NUCLEOTIDE SEQUENCE [LARGE SCALE GENOMIC DNA]</scope>
    <source>
        <strain evidence="3">JCM 17917</strain>
    </source>
</reference>
<proteinExistence type="predicted"/>
<evidence type="ECO:0000313" key="3">
    <source>
        <dbReference type="Proteomes" id="UP001501844"/>
    </source>
</evidence>
<keyword evidence="3" id="KW-1185">Reference proteome</keyword>
<keyword evidence="1" id="KW-0732">Signal</keyword>
<comment type="caution">
    <text evidence="2">The sequence shown here is derived from an EMBL/GenBank/DDBJ whole genome shotgun (WGS) entry which is preliminary data.</text>
</comment>
<evidence type="ECO:0000256" key="1">
    <source>
        <dbReference type="SAM" id="SignalP"/>
    </source>
</evidence>
<evidence type="ECO:0000313" key="2">
    <source>
        <dbReference type="EMBL" id="GAA4294941.1"/>
    </source>
</evidence>
<name>A0ABP8F4M2_9BACT</name>
<dbReference type="NCBIfam" id="TIGR01200">
    <property type="entry name" value="GLPGLI"/>
    <property type="match status" value="1"/>
</dbReference>
<feature type="signal peptide" evidence="1">
    <location>
        <begin position="1"/>
        <end position="22"/>
    </location>
</feature>
<evidence type="ECO:0008006" key="4">
    <source>
        <dbReference type="Google" id="ProtNLM"/>
    </source>
</evidence>
<dbReference type="RefSeq" id="WP_345161077.1">
    <property type="nucleotide sequence ID" value="NZ_BAABGX010000001.1"/>
</dbReference>
<dbReference type="Proteomes" id="UP001501844">
    <property type="component" value="Unassembled WGS sequence"/>
</dbReference>
<sequence length="223" mass="24896">MKISLIALVCFFLSGSATVVLAQEGVIHYDVIHDMRQFKKADSAGMSNLPDSYLTKHVLYFNPEASFYTNAISQKEERQLNSGQIVGFPLYDVYLTPASNKRLLTNSLKGRTYMIEDTMGTRPWVLSEETKEILGYPCRKATLTNSENKGSLTVWFTNQLRPALGPYLYHTLPGAVLEVDSNQGALVLKATNVELRALTNKELAKPGKGKLVTKQEFENLLSK</sequence>
<dbReference type="Pfam" id="PF22252">
    <property type="entry name" value="PNGase_F-II_N"/>
    <property type="match status" value="1"/>
</dbReference>
<protein>
    <recommendedName>
        <fullName evidence="4">GLPGLI family protein</fullName>
    </recommendedName>
</protein>
<gene>
    <name evidence="2" type="ORF">GCM10023183_00200</name>
</gene>
<dbReference type="EMBL" id="BAABGX010000001">
    <property type="protein sequence ID" value="GAA4294941.1"/>
    <property type="molecule type" value="Genomic_DNA"/>
</dbReference>
<accession>A0ABP8F4M2</accession>
<organism evidence="2 3">
    <name type="scientific">Nibribacter koreensis</name>
    <dbReference type="NCBI Taxonomy" id="1084519"/>
    <lineage>
        <taxon>Bacteria</taxon>
        <taxon>Pseudomonadati</taxon>
        <taxon>Bacteroidota</taxon>
        <taxon>Cytophagia</taxon>
        <taxon>Cytophagales</taxon>
        <taxon>Hymenobacteraceae</taxon>
        <taxon>Nibribacter</taxon>
    </lineage>
</organism>
<dbReference type="InterPro" id="IPR005901">
    <property type="entry name" value="GLPGLI"/>
</dbReference>
<feature type="chain" id="PRO_5046180378" description="GLPGLI family protein" evidence="1">
    <location>
        <begin position="23"/>
        <end position="223"/>
    </location>
</feature>